<evidence type="ECO:0000256" key="10">
    <source>
        <dbReference type="HAMAP-Rule" id="MF_00462"/>
    </source>
</evidence>
<keyword evidence="10" id="KW-0997">Cell inner membrane</keyword>
<dbReference type="EMBL" id="CP022115">
    <property type="protein sequence ID" value="ASJ24212.1"/>
    <property type="molecule type" value="Genomic_DNA"/>
</dbReference>
<dbReference type="PANTHER" id="PTHR30578">
    <property type="entry name" value="ELECTRON TRANSPORT COMPLEX PROTEIN RNFD"/>
    <property type="match status" value="1"/>
</dbReference>
<keyword evidence="4 10" id="KW-0288">FMN</keyword>
<dbReference type="AlphaFoldDB" id="A0A248LHV5"/>
<keyword evidence="9 10" id="KW-0472">Membrane</keyword>
<evidence type="ECO:0000313" key="12">
    <source>
        <dbReference type="Proteomes" id="UP000197424"/>
    </source>
</evidence>
<dbReference type="InterPro" id="IPR004338">
    <property type="entry name" value="NqrB/RnfD"/>
</dbReference>
<evidence type="ECO:0000256" key="2">
    <source>
        <dbReference type="ARBA" id="ARBA00022553"/>
    </source>
</evidence>
<keyword evidence="3 10" id="KW-0285">Flavoprotein</keyword>
<feature type="transmembrane region" description="Helical" evidence="10">
    <location>
        <begin position="116"/>
        <end position="135"/>
    </location>
</feature>
<evidence type="ECO:0000256" key="7">
    <source>
        <dbReference type="ARBA" id="ARBA00022982"/>
    </source>
</evidence>
<comment type="cofactor">
    <cofactor evidence="10">
        <name>FMN</name>
        <dbReference type="ChEBI" id="CHEBI:58210"/>
    </cofactor>
</comment>
<dbReference type="OrthoDB" id="9776359at2"/>
<reference evidence="12" key="1">
    <citation type="submission" date="2017-06" db="EMBL/GenBank/DDBJ databases">
        <title>Whole genome sequence of Laribacter hongkongensis LHGZ1.</title>
        <authorList>
            <person name="Chen D."/>
            <person name="Wu H."/>
            <person name="Chen J."/>
        </authorList>
    </citation>
    <scope>NUCLEOTIDE SEQUENCE [LARGE SCALE GENOMIC DNA]</scope>
    <source>
        <strain evidence="12">LHGZ1</strain>
    </source>
</reference>
<feature type="transmembrane region" description="Helical" evidence="10">
    <location>
        <begin position="67"/>
        <end position="85"/>
    </location>
</feature>
<feature type="transmembrane region" description="Helical" evidence="10">
    <location>
        <begin position="195"/>
        <end position="221"/>
    </location>
</feature>
<feature type="transmembrane region" description="Helical" evidence="10">
    <location>
        <begin position="91"/>
        <end position="109"/>
    </location>
</feature>
<protein>
    <recommendedName>
        <fullName evidence="10">Ion-translocating oxidoreductase complex subunit D</fullName>
        <ecNumber evidence="10">7.-.-.-</ecNumber>
    </recommendedName>
    <alternativeName>
        <fullName evidence="10">Rnf electron transport complex subunit D</fullName>
    </alternativeName>
</protein>
<comment type="subunit">
    <text evidence="10">The complex is composed of six subunits: RnfA, RnfB, RnfC, RnfD, RnfE and RnfG.</text>
</comment>
<evidence type="ECO:0000313" key="11">
    <source>
        <dbReference type="EMBL" id="ASJ24212.1"/>
    </source>
</evidence>
<comment type="subcellular location">
    <subcellularLocation>
        <location evidence="10">Cell inner membrane</location>
        <topology evidence="10">Multi-pass membrane protein</topology>
    </subcellularLocation>
</comment>
<name>A0A248LHV5_9NEIS</name>
<dbReference type="GO" id="GO:0005886">
    <property type="term" value="C:plasma membrane"/>
    <property type="evidence" value="ECO:0007669"/>
    <property type="project" value="UniProtKB-SubCell"/>
</dbReference>
<accession>A0A248LHV5</accession>
<feature type="transmembrane region" description="Helical" evidence="10">
    <location>
        <begin position="228"/>
        <end position="246"/>
    </location>
</feature>
<evidence type="ECO:0000256" key="1">
    <source>
        <dbReference type="ARBA" id="ARBA00022448"/>
    </source>
</evidence>
<feature type="transmembrane region" description="Helical" evidence="10">
    <location>
        <begin position="12"/>
        <end position="33"/>
    </location>
</feature>
<feature type="transmembrane region" description="Helical" evidence="10">
    <location>
        <begin position="252"/>
        <end position="271"/>
    </location>
</feature>
<evidence type="ECO:0000256" key="9">
    <source>
        <dbReference type="ARBA" id="ARBA00023136"/>
    </source>
</evidence>
<dbReference type="GO" id="GO:0055085">
    <property type="term" value="P:transmembrane transport"/>
    <property type="evidence" value="ECO:0007669"/>
    <property type="project" value="InterPro"/>
</dbReference>
<keyword evidence="8 10" id="KW-1133">Transmembrane helix</keyword>
<feature type="transmembrane region" description="Helical" evidence="10">
    <location>
        <begin position="283"/>
        <end position="301"/>
    </location>
</feature>
<dbReference type="GO" id="GO:0022900">
    <property type="term" value="P:electron transport chain"/>
    <property type="evidence" value="ECO:0007669"/>
    <property type="project" value="UniProtKB-UniRule"/>
</dbReference>
<comment type="function">
    <text evidence="10">Part of a membrane-bound complex that couples electron transfer with translocation of ions across the membrane.</text>
</comment>
<comment type="similarity">
    <text evidence="10">Belongs to the NqrB/RnfD family.</text>
</comment>
<gene>
    <name evidence="10" type="primary">rnfD</name>
    <name evidence="11" type="ORF">LHGZ1_1381</name>
</gene>
<sequence>MRFSPFLARPASVSRIMLYVLGALLPGLAVYVHFYGAGILLQIGLATAACYLFEATCLHLRRVALRPFLLDGSALVTAWLIALSLPSLAPWWLVVVASFFAIVVAKHLYGGLGNNVFNPAMVGFAVVIVSFPAQLSQWAAPHGPLSAMEQFRYILTRELPGGMSFDAIAQATPLDFLKTQLAAGHDLLVSGTSPIFGLLAGVGSEWVALAWLAGGLALLAARVISWQAPVALLATLGLLSGLFHQIDPARYASPVLHLFAGATMLGAWFIATDPVSGSTTPRGKLVFGAGAGLCLWVIRTFGSFPDAMAFSVLMMNMAVPLIDRYTQPPVFGHKTARGRP</sequence>
<dbReference type="InterPro" id="IPR011303">
    <property type="entry name" value="RnfD_bac"/>
</dbReference>
<dbReference type="Pfam" id="PF03116">
    <property type="entry name" value="NQR2_RnfD_RnfE"/>
    <property type="match status" value="1"/>
</dbReference>
<keyword evidence="6 10" id="KW-1278">Translocase</keyword>
<feature type="modified residue" description="FMN phosphoryl threonine" evidence="10">
    <location>
        <position position="172"/>
    </location>
</feature>
<dbReference type="RefSeq" id="WP_088860594.1">
    <property type="nucleotide sequence ID" value="NZ_CP022115.1"/>
</dbReference>
<dbReference type="PANTHER" id="PTHR30578:SF0">
    <property type="entry name" value="ION-TRANSLOCATING OXIDOREDUCTASE COMPLEX SUBUNIT D"/>
    <property type="match status" value="1"/>
</dbReference>
<keyword evidence="7 10" id="KW-0249">Electron transport</keyword>
<dbReference type="EC" id="7.-.-.-" evidence="10"/>
<evidence type="ECO:0000256" key="4">
    <source>
        <dbReference type="ARBA" id="ARBA00022643"/>
    </source>
</evidence>
<evidence type="ECO:0000256" key="3">
    <source>
        <dbReference type="ARBA" id="ARBA00022630"/>
    </source>
</evidence>
<keyword evidence="2 10" id="KW-0597">Phosphoprotein</keyword>
<keyword evidence="1 10" id="KW-0813">Transport</keyword>
<evidence type="ECO:0000256" key="8">
    <source>
        <dbReference type="ARBA" id="ARBA00022989"/>
    </source>
</evidence>
<dbReference type="NCBIfam" id="TIGR01946">
    <property type="entry name" value="rnfD"/>
    <property type="match status" value="1"/>
</dbReference>
<keyword evidence="10" id="KW-1003">Cell membrane</keyword>
<evidence type="ECO:0000256" key="5">
    <source>
        <dbReference type="ARBA" id="ARBA00022692"/>
    </source>
</evidence>
<dbReference type="Proteomes" id="UP000197424">
    <property type="component" value="Chromosome"/>
</dbReference>
<evidence type="ECO:0000256" key="6">
    <source>
        <dbReference type="ARBA" id="ARBA00022967"/>
    </source>
</evidence>
<dbReference type="HAMAP" id="MF_00462">
    <property type="entry name" value="RsxD_RnfD"/>
    <property type="match status" value="1"/>
</dbReference>
<organism evidence="11 12">
    <name type="scientific">Laribacter hongkongensis</name>
    <dbReference type="NCBI Taxonomy" id="168471"/>
    <lineage>
        <taxon>Bacteria</taxon>
        <taxon>Pseudomonadati</taxon>
        <taxon>Pseudomonadota</taxon>
        <taxon>Betaproteobacteria</taxon>
        <taxon>Neisseriales</taxon>
        <taxon>Aquaspirillaceae</taxon>
        <taxon>Laribacter</taxon>
    </lineage>
</organism>
<keyword evidence="5 10" id="KW-0812">Transmembrane</keyword>
<proteinExistence type="inferred from homology"/>
<feature type="transmembrane region" description="Helical" evidence="10">
    <location>
        <begin position="39"/>
        <end position="60"/>
    </location>
</feature>